<dbReference type="PRINTS" id="PR00778">
    <property type="entry name" value="HTHARSR"/>
</dbReference>
<keyword evidence="2" id="KW-0238">DNA-binding</keyword>
<evidence type="ECO:0000313" key="5">
    <source>
        <dbReference type="EMBL" id="ATG53655.1"/>
    </source>
</evidence>
<evidence type="ECO:0000256" key="3">
    <source>
        <dbReference type="ARBA" id="ARBA00023163"/>
    </source>
</evidence>
<evidence type="ECO:0000313" key="6">
    <source>
        <dbReference type="Proteomes" id="UP000217889"/>
    </source>
</evidence>
<dbReference type="SUPFAM" id="SSF46785">
    <property type="entry name" value="Winged helix' DNA-binding domain"/>
    <property type="match status" value="1"/>
</dbReference>
<dbReference type="NCBIfam" id="NF033788">
    <property type="entry name" value="HTH_metalloreg"/>
    <property type="match status" value="1"/>
</dbReference>
<dbReference type="Proteomes" id="UP000217889">
    <property type="component" value="Chromosome"/>
</dbReference>
<feature type="domain" description="HTH arsR-type" evidence="4">
    <location>
        <begin position="6"/>
        <end position="100"/>
    </location>
</feature>
<dbReference type="InterPro" id="IPR051081">
    <property type="entry name" value="HTH_MetalResp_TranReg"/>
</dbReference>
<dbReference type="InterPro" id="IPR036388">
    <property type="entry name" value="WH-like_DNA-bd_sf"/>
</dbReference>
<keyword evidence="6" id="KW-1185">Reference proteome</keyword>
<gene>
    <name evidence="5" type="ORF">CFK41_01815</name>
</gene>
<proteinExistence type="predicted"/>
<dbReference type="PANTHER" id="PTHR33154:SF12">
    <property type="entry name" value="TRANSCRIPTIONAL REGULATORY PROTEIN"/>
    <property type="match status" value="1"/>
</dbReference>
<dbReference type="SMART" id="SM00418">
    <property type="entry name" value="HTH_ARSR"/>
    <property type="match status" value="1"/>
</dbReference>
<dbReference type="PROSITE" id="PS50987">
    <property type="entry name" value="HTH_ARSR_2"/>
    <property type="match status" value="1"/>
</dbReference>
<dbReference type="EMBL" id="CP023564">
    <property type="protein sequence ID" value="ATG53655.1"/>
    <property type="molecule type" value="Genomic_DNA"/>
</dbReference>
<dbReference type="GO" id="GO:0003700">
    <property type="term" value="F:DNA-binding transcription factor activity"/>
    <property type="evidence" value="ECO:0007669"/>
    <property type="project" value="InterPro"/>
</dbReference>
<dbReference type="Gene3D" id="1.10.10.10">
    <property type="entry name" value="Winged helix-like DNA-binding domain superfamily/Winged helix DNA-binding domain"/>
    <property type="match status" value="1"/>
</dbReference>
<dbReference type="OrthoDB" id="3460651at2"/>
<evidence type="ECO:0000259" key="4">
    <source>
        <dbReference type="PROSITE" id="PS50987"/>
    </source>
</evidence>
<keyword evidence="1" id="KW-0805">Transcription regulation</keyword>
<dbReference type="GO" id="GO:0003677">
    <property type="term" value="F:DNA binding"/>
    <property type="evidence" value="ECO:0007669"/>
    <property type="project" value="UniProtKB-KW"/>
</dbReference>
<dbReference type="KEGG" id="bgg:CFK41_01815"/>
<dbReference type="AlphaFoldDB" id="A0A291GTW2"/>
<dbReference type="PANTHER" id="PTHR33154">
    <property type="entry name" value="TRANSCRIPTIONAL REGULATOR, ARSR FAMILY"/>
    <property type="match status" value="1"/>
</dbReference>
<evidence type="ECO:0000256" key="2">
    <source>
        <dbReference type="ARBA" id="ARBA00023125"/>
    </source>
</evidence>
<organism evidence="5 6">
    <name type="scientific">Brachybacterium ginsengisoli</name>
    <dbReference type="NCBI Taxonomy" id="1331682"/>
    <lineage>
        <taxon>Bacteria</taxon>
        <taxon>Bacillati</taxon>
        <taxon>Actinomycetota</taxon>
        <taxon>Actinomycetes</taxon>
        <taxon>Micrococcales</taxon>
        <taxon>Dermabacteraceae</taxon>
        <taxon>Brachybacterium</taxon>
    </lineage>
</organism>
<dbReference type="RefSeq" id="WP_096798134.1">
    <property type="nucleotide sequence ID" value="NZ_CP023564.1"/>
</dbReference>
<dbReference type="InterPro" id="IPR001845">
    <property type="entry name" value="HTH_ArsR_DNA-bd_dom"/>
</dbReference>
<evidence type="ECO:0000256" key="1">
    <source>
        <dbReference type="ARBA" id="ARBA00023015"/>
    </source>
</evidence>
<dbReference type="CDD" id="cd00090">
    <property type="entry name" value="HTH_ARSR"/>
    <property type="match status" value="1"/>
</dbReference>
<protein>
    <submittedName>
        <fullName evidence="5">Transcriptional regulator</fullName>
    </submittedName>
</protein>
<dbReference type="Pfam" id="PF12840">
    <property type="entry name" value="HTH_20"/>
    <property type="match status" value="1"/>
</dbReference>
<sequence>MRTLEHPRSDALCIDDVLTALADPMRRLIVRRLAEGEHEMTCVAIDLPVAKSTSSHHFRVLREAGVIRQTYEGASIMNGLRREDLAARFPGLLDAVLEAPQR</sequence>
<dbReference type="InterPro" id="IPR011991">
    <property type="entry name" value="ArsR-like_HTH"/>
</dbReference>
<accession>A0A291GTW2</accession>
<name>A0A291GTW2_9MICO</name>
<keyword evidence="3" id="KW-0804">Transcription</keyword>
<dbReference type="InterPro" id="IPR036390">
    <property type="entry name" value="WH_DNA-bd_sf"/>
</dbReference>
<reference evidence="5 6" key="1">
    <citation type="journal article" date="2014" name="Int. J. Syst. Evol. Microbiol.">
        <title>Brachybacterium ginsengisoli sp. nov., isolated from soil of a ginseng field.</title>
        <authorList>
            <person name="Hoang V.A."/>
            <person name="Kim Y.J."/>
            <person name="Nguyen N.L."/>
            <person name="Yang D.C."/>
        </authorList>
    </citation>
    <scope>NUCLEOTIDE SEQUENCE [LARGE SCALE GENOMIC DNA]</scope>
    <source>
        <strain evidence="5 6">DCY80</strain>
    </source>
</reference>